<accession>A0A2P2I474</accession>
<reference evidence="14" key="1">
    <citation type="submission" date="2017-11" db="EMBL/GenBank/DDBJ databases">
        <title>The sensing device of the deep-sea amphipod.</title>
        <authorList>
            <person name="Kobayashi H."/>
            <person name="Nagahama T."/>
            <person name="Arai W."/>
            <person name="Sasagawa Y."/>
            <person name="Umeda M."/>
            <person name="Hayashi T."/>
            <person name="Nikaido I."/>
            <person name="Watanabe H."/>
            <person name="Oguri K."/>
            <person name="Kitazato H."/>
            <person name="Fujioka K."/>
            <person name="Kido Y."/>
            <person name="Takami H."/>
        </authorList>
    </citation>
    <scope>NUCLEOTIDE SEQUENCE</scope>
    <source>
        <tissue evidence="14">Whole body</tissue>
    </source>
</reference>
<dbReference type="EMBL" id="IACF01003199">
    <property type="protein sequence ID" value="LAB68823.1"/>
    <property type="molecule type" value="mRNA"/>
</dbReference>
<dbReference type="PROSITE" id="PS00028">
    <property type="entry name" value="ZINC_FINGER_C2H2_1"/>
    <property type="match status" value="5"/>
</dbReference>
<dbReference type="GO" id="GO:0000981">
    <property type="term" value="F:DNA-binding transcription factor activity, RNA polymerase II-specific"/>
    <property type="evidence" value="ECO:0007669"/>
    <property type="project" value="TreeGrafter"/>
</dbReference>
<keyword evidence="2" id="KW-0479">Metal-binding</keyword>
<dbReference type="SUPFAM" id="SSF57667">
    <property type="entry name" value="beta-beta-alpha zinc fingers"/>
    <property type="match status" value="4"/>
</dbReference>
<feature type="compositionally biased region" description="Polar residues" evidence="11">
    <location>
        <begin position="719"/>
        <end position="753"/>
    </location>
</feature>
<dbReference type="PANTHER" id="PTHR14196">
    <property type="entry name" value="ODD-SKIPPED - RELATED"/>
    <property type="match status" value="1"/>
</dbReference>
<keyword evidence="6" id="KW-0805">Transcription regulation</keyword>
<reference evidence="13" key="2">
    <citation type="journal article" date="2018" name="Biosci. Biotechnol. Biochem.">
        <title>Polysaccharide hydrolase of the hadal zone amphipods Hirondellea gigas.</title>
        <authorList>
            <person name="Kobayashi H."/>
            <person name="Nagahama T."/>
            <person name="Arai W."/>
            <person name="Sasagawa Y."/>
            <person name="Umeda M."/>
            <person name="Hayashi T."/>
            <person name="Nikaido I."/>
            <person name="Watanabe H."/>
            <person name="Oguri K."/>
            <person name="Kitazato H."/>
            <person name="Fujioka K."/>
            <person name="Kido Y."/>
            <person name="Takami H."/>
        </authorList>
    </citation>
    <scope>NUCLEOTIDE SEQUENCE</scope>
    <source>
        <tissue evidence="13">Whole body</tissue>
    </source>
</reference>
<evidence type="ECO:0000256" key="9">
    <source>
        <dbReference type="ARBA" id="ARBA00038339"/>
    </source>
</evidence>
<dbReference type="FunFam" id="3.30.160.60:FF:000311">
    <property type="entry name" value="protein odd-skipped-related 2 isoform X1"/>
    <property type="match status" value="1"/>
</dbReference>
<feature type="compositionally biased region" description="Acidic residues" evidence="11">
    <location>
        <begin position="329"/>
        <end position="346"/>
    </location>
</feature>
<dbReference type="PROSITE" id="PS50157">
    <property type="entry name" value="ZINC_FINGER_C2H2_2"/>
    <property type="match status" value="5"/>
</dbReference>
<protein>
    <submittedName>
        <fullName evidence="13 14">Protein bowel</fullName>
    </submittedName>
</protein>
<dbReference type="Gene3D" id="3.30.160.60">
    <property type="entry name" value="Classic Zinc Finger"/>
    <property type="match status" value="5"/>
</dbReference>
<feature type="domain" description="C2H2-type" evidence="12">
    <location>
        <begin position="205"/>
        <end position="232"/>
    </location>
</feature>
<evidence type="ECO:0000256" key="6">
    <source>
        <dbReference type="ARBA" id="ARBA00023015"/>
    </source>
</evidence>
<dbReference type="InterPro" id="IPR050717">
    <property type="entry name" value="C2H2-ZF_Transcription_Reg"/>
</dbReference>
<evidence type="ECO:0000256" key="3">
    <source>
        <dbReference type="ARBA" id="ARBA00022737"/>
    </source>
</evidence>
<keyword evidence="8" id="KW-0539">Nucleus</keyword>
<keyword evidence="4 10" id="KW-0863">Zinc-finger</keyword>
<evidence type="ECO:0000256" key="5">
    <source>
        <dbReference type="ARBA" id="ARBA00022833"/>
    </source>
</evidence>
<dbReference type="AlphaFoldDB" id="A0A2P2I474"/>
<dbReference type="FunFam" id="3.30.160.60:FF:000090">
    <property type="entry name" value="Odd-skipped-related transciption factor 2"/>
    <property type="match status" value="1"/>
</dbReference>
<evidence type="ECO:0000256" key="10">
    <source>
        <dbReference type="PROSITE-ProRule" id="PRU00042"/>
    </source>
</evidence>
<keyword evidence="5" id="KW-0862">Zinc</keyword>
<feature type="region of interest" description="Disordered" evidence="11">
    <location>
        <begin position="719"/>
        <end position="794"/>
    </location>
</feature>
<evidence type="ECO:0000256" key="4">
    <source>
        <dbReference type="ARBA" id="ARBA00022771"/>
    </source>
</evidence>
<evidence type="ECO:0000256" key="7">
    <source>
        <dbReference type="ARBA" id="ARBA00023163"/>
    </source>
</evidence>
<comment type="subcellular location">
    <subcellularLocation>
        <location evidence="1">Nucleus</location>
    </subcellularLocation>
</comment>
<keyword evidence="7" id="KW-0804">Transcription</keyword>
<dbReference type="GO" id="GO:0008270">
    <property type="term" value="F:zinc ion binding"/>
    <property type="evidence" value="ECO:0007669"/>
    <property type="project" value="UniProtKB-KW"/>
</dbReference>
<feature type="compositionally biased region" description="Polar residues" evidence="11">
    <location>
        <begin position="100"/>
        <end position="113"/>
    </location>
</feature>
<dbReference type="InterPro" id="IPR013087">
    <property type="entry name" value="Znf_C2H2_type"/>
</dbReference>
<evidence type="ECO:0000256" key="11">
    <source>
        <dbReference type="SAM" id="MobiDB-lite"/>
    </source>
</evidence>
<feature type="domain" description="C2H2-type" evidence="12">
    <location>
        <begin position="149"/>
        <end position="176"/>
    </location>
</feature>
<dbReference type="InterPro" id="IPR036236">
    <property type="entry name" value="Znf_C2H2_sf"/>
</dbReference>
<dbReference type="FunFam" id="3.30.160.60:FF:000100">
    <property type="entry name" value="Zinc finger 45-like"/>
    <property type="match status" value="1"/>
</dbReference>
<dbReference type="GO" id="GO:0000977">
    <property type="term" value="F:RNA polymerase II transcription regulatory region sequence-specific DNA binding"/>
    <property type="evidence" value="ECO:0007669"/>
    <property type="project" value="TreeGrafter"/>
</dbReference>
<name>A0A2P2I474_9CRUS</name>
<dbReference type="FunFam" id="3.30.160.60:FF:000254">
    <property type="entry name" value="Odd-skipped related transciption factor 1"/>
    <property type="match status" value="1"/>
</dbReference>
<feature type="compositionally biased region" description="Basic and acidic residues" evidence="11">
    <location>
        <begin position="70"/>
        <end position="88"/>
    </location>
</feature>
<dbReference type="Pfam" id="PF00096">
    <property type="entry name" value="zf-C2H2"/>
    <property type="match status" value="4"/>
</dbReference>
<evidence type="ECO:0000313" key="13">
    <source>
        <dbReference type="EMBL" id="LAB68823.1"/>
    </source>
</evidence>
<dbReference type="PANTHER" id="PTHR14196:SF0">
    <property type="entry name" value="PROTEIN BOWEL"/>
    <property type="match status" value="1"/>
</dbReference>
<sequence length="864" mass="95564">MSAGDIVAVSVARGVSSPPGYSPYVYPPPAPAMATQTPTPKYPPASCRGTGLQHQMSTEGAPSAFRPVVSRRERPTSLSPDRDGERHPVLSTLSGMRVSNPGNSSLGNPGMGTSSLSNPGLGNPLLSNMFEQRLVRGVSGRASRPKKQFICKFCSRHFTKSYNLLIHERTHTDERPFPCDVCGKAFRRQDHLRDHKYIHSKEKPFKCSECGKGFCQSRTLAVHKILHMEESPHKCPTCGRSFNQRSNLKTHLLTHTDLKPYKCSTCSAVFRRNCDLRRHMLTHSIGGHLSTEKSSDVKSTTPILPKGNAPGPKTTAPFDNGESVGDSNCAEDDPEEVEEEEEEEEIDPGRPDDAYVFYKSNRTCNDELEEDMEEEECDDIDDEYKFTERHRIENNNKSCTYVDDNTCKKYSIIKDSKGEIENQSNRVTYSISHCPEKCSSSSDSQTDMMLNSENRSAKENTLPNDNNTIHAIPSSSGTLIANIQQNIPGFPPNSHIDNERATQLLHDSAEEGQQDGGHSDMSVDGSFYTTSVSNQSSGMNFSNEPIDCTSDHIDRTDKLVYASTEHGNISHNVNMAKKAKESFNDIISETNSNPLSRFTKLSSLGVPLSEQSPISSCYTCTPHPSPLSSYYATQHESHQTSITTIPALHPESDHAGVSGKISQSCASPSYPHHFRSLSQQTDLKRSIDQVLGQGRVSCGYVNNCSSSIVSMNAPQHQYSSLSSANHSYPVSSSMTPHVNHHTSNSLDPTSIQPKSVDPHHFINEESISMSTSSSAGPSHHFSGPVSDTSSTHSLDFHHLPHFQQQQYHQIREQNASIPDNSMQLHGYDMEVNRSQCLLGNQDIKRVATERPKKKGFMIEDIMSR</sequence>
<evidence type="ECO:0000256" key="1">
    <source>
        <dbReference type="ARBA" id="ARBA00004123"/>
    </source>
</evidence>
<feature type="domain" description="C2H2-type" evidence="12">
    <location>
        <begin position="177"/>
        <end position="204"/>
    </location>
</feature>
<dbReference type="SMART" id="SM00355">
    <property type="entry name" value="ZnF_C2H2"/>
    <property type="match status" value="5"/>
</dbReference>
<evidence type="ECO:0000256" key="2">
    <source>
        <dbReference type="ARBA" id="ARBA00022723"/>
    </source>
</evidence>
<proteinExistence type="evidence at transcript level"/>
<dbReference type="FunFam" id="3.30.160.60:FF:000318">
    <property type="entry name" value="Odd-skipped-related transciption factor 2"/>
    <property type="match status" value="1"/>
</dbReference>
<dbReference type="Pfam" id="PF13912">
    <property type="entry name" value="zf-C2H2_6"/>
    <property type="match status" value="1"/>
</dbReference>
<dbReference type="EMBL" id="IACT01003601">
    <property type="protein sequence ID" value="LAC22836.1"/>
    <property type="molecule type" value="mRNA"/>
</dbReference>
<dbReference type="GO" id="GO:0005634">
    <property type="term" value="C:nucleus"/>
    <property type="evidence" value="ECO:0007669"/>
    <property type="project" value="UniProtKB-SubCell"/>
</dbReference>
<evidence type="ECO:0000313" key="14">
    <source>
        <dbReference type="EMBL" id="LAC22836.1"/>
    </source>
</evidence>
<feature type="domain" description="C2H2-type" evidence="12">
    <location>
        <begin position="233"/>
        <end position="260"/>
    </location>
</feature>
<feature type="compositionally biased region" description="Low complexity" evidence="11">
    <location>
        <begin position="766"/>
        <end position="782"/>
    </location>
</feature>
<feature type="region of interest" description="Disordered" evidence="11">
    <location>
        <begin position="287"/>
        <end position="353"/>
    </location>
</feature>
<organism evidence="13">
    <name type="scientific">Hirondellea gigas</name>
    <dbReference type="NCBI Taxonomy" id="1518452"/>
    <lineage>
        <taxon>Eukaryota</taxon>
        <taxon>Metazoa</taxon>
        <taxon>Ecdysozoa</taxon>
        <taxon>Arthropoda</taxon>
        <taxon>Crustacea</taxon>
        <taxon>Multicrustacea</taxon>
        <taxon>Malacostraca</taxon>
        <taxon>Eumalacostraca</taxon>
        <taxon>Peracarida</taxon>
        <taxon>Amphipoda</taxon>
        <taxon>Amphilochidea</taxon>
        <taxon>Lysianassida</taxon>
        <taxon>Lysianassidira</taxon>
        <taxon>Lysianassoidea</taxon>
        <taxon>Lysianassidae</taxon>
        <taxon>Hirondellea</taxon>
    </lineage>
</organism>
<feature type="region of interest" description="Disordered" evidence="11">
    <location>
        <begin position="28"/>
        <end position="113"/>
    </location>
</feature>
<feature type="domain" description="C2H2-type" evidence="12">
    <location>
        <begin position="261"/>
        <end position="284"/>
    </location>
</feature>
<comment type="similarity">
    <text evidence="9">Belongs to the Odd C2H2-type zinc-finger protein family.</text>
</comment>
<keyword evidence="3" id="KW-0677">Repeat</keyword>
<evidence type="ECO:0000259" key="12">
    <source>
        <dbReference type="PROSITE" id="PS50157"/>
    </source>
</evidence>
<evidence type="ECO:0000256" key="8">
    <source>
        <dbReference type="ARBA" id="ARBA00023242"/>
    </source>
</evidence>